<feature type="compositionally biased region" description="Polar residues" evidence="1">
    <location>
        <begin position="475"/>
        <end position="498"/>
    </location>
</feature>
<feature type="region of interest" description="Disordered" evidence="1">
    <location>
        <begin position="179"/>
        <end position="248"/>
    </location>
</feature>
<accession>A0A0C3CL47</accession>
<evidence type="ECO:0000313" key="3">
    <source>
        <dbReference type="Proteomes" id="UP000054321"/>
    </source>
</evidence>
<dbReference type="PANTHER" id="PTHR38166:SF1">
    <property type="entry name" value="C2H2-TYPE DOMAIN-CONTAINING PROTEIN"/>
    <property type="match status" value="1"/>
</dbReference>
<dbReference type="Proteomes" id="UP000054321">
    <property type="component" value="Unassembled WGS sequence"/>
</dbReference>
<keyword evidence="3" id="KW-1185">Reference proteome</keyword>
<dbReference type="PANTHER" id="PTHR38166">
    <property type="entry name" value="C2H2-TYPE DOMAIN-CONTAINING PROTEIN-RELATED"/>
    <property type="match status" value="1"/>
</dbReference>
<reference evidence="2 3" key="1">
    <citation type="submission" date="2014-04" db="EMBL/GenBank/DDBJ databases">
        <authorList>
            <consortium name="DOE Joint Genome Institute"/>
            <person name="Kuo A."/>
            <person name="Martino E."/>
            <person name="Perotto S."/>
            <person name="Kohler A."/>
            <person name="Nagy L.G."/>
            <person name="Floudas D."/>
            <person name="Copeland A."/>
            <person name="Barry K.W."/>
            <person name="Cichocki N."/>
            <person name="Veneault-Fourrey C."/>
            <person name="LaButti K."/>
            <person name="Lindquist E.A."/>
            <person name="Lipzen A."/>
            <person name="Lundell T."/>
            <person name="Morin E."/>
            <person name="Murat C."/>
            <person name="Sun H."/>
            <person name="Tunlid A."/>
            <person name="Henrissat B."/>
            <person name="Grigoriev I.V."/>
            <person name="Hibbett D.S."/>
            <person name="Martin F."/>
            <person name="Nordberg H.P."/>
            <person name="Cantor M.N."/>
            <person name="Hua S.X."/>
        </authorList>
    </citation>
    <scope>NUCLEOTIDE SEQUENCE [LARGE SCALE GENOMIC DNA]</scope>
    <source>
        <strain evidence="2 3">Zn</strain>
    </source>
</reference>
<organism evidence="2 3">
    <name type="scientific">Oidiodendron maius (strain Zn)</name>
    <dbReference type="NCBI Taxonomy" id="913774"/>
    <lineage>
        <taxon>Eukaryota</taxon>
        <taxon>Fungi</taxon>
        <taxon>Dikarya</taxon>
        <taxon>Ascomycota</taxon>
        <taxon>Pezizomycotina</taxon>
        <taxon>Leotiomycetes</taxon>
        <taxon>Leotiomycetes incertae sedis</taxon>
        <taxon>Myxotrichaceae</taxon>
        <taxon>Oidiodendron</taxon>
    </lineage>
</organism>
<gene>
    <name evidence="2" type="ORF">OIDMADRAFT_181109</name>
</gene>
<proteinExistence type="predicted"/>
<dbReference type="STRING" id="913774.A0A0C3CL47"/>
<feature type="region of interest" description="Disordered" evidence="1">
    <location>
        <begin position="135"/>
        <end position="166"/>
    </location>
</feature>
<feature type="region of interest" description="Disordered" evidence="1">
    <location>
        <begin position="30"/>
        <end position="57"/>
    </location>
</feature>
<dbReference type="HOGENOM" id="CLU_447654_0_0_1"/>
<reference evidence="3" key="2">
    <citation type="submission" date="2015-01" db="EMBL/GenBank/DDBJ databases">
        <title>Evolutionary Origins and Diversification of the Mycorrhizal Mutualists.</title>
        <authorList>
            <consortium name="DOE Joint Genome Institute"/>
            <consortium name="Mycorrhizal Genomics Consortium"/>
            <person name="Kohler A."/>
            <person name="Kuo A."/>
            <person name="Nagy L.G."/>
            <person name="Floudas D."/>
            <person name="Copeland A."/>
            <person name="Barry K.W."/>
            <person name="Cichocki N."/>
            <person name="Veneault-Fourrey C."/>
            <person name="LaButti K."/>
            <person name="Lindquist E.A."/>
            <person name="Lipzen A."/>
            <person name="Lundell T."/>
            <person name="Morin E."/>
            <person name="Murat C."/>
            <person name="Riley R."/>
            <person name="Ohm R."/>
            <person name="Sun H."/>
            <person name="Tunlid A."/>
            <person name="Henrissat B."/>
            <person name="Grigoriev I.V."/>
            <person name="Hibbett D.S."/>
            <person name="Martin F."/>
        </authorList>
    </citation>
    <scope>NUCLEOTIDE SEQUENCE [LARGE SCALE GENOMIC DNA]</scope>
    <source>
        <strain evidence="3">Zn</strain>
    </source>
</reference>
<dbReference type="InParanoid" id="A0A0C3CL47"/>
<dbReference type="AlphaFoldDB" id="A0A0C3CL47"/>
<dbReference type="EMBL" id="KN832878">
    <property type="protein sequence ID" value="KIM99693.1"/>
    <property type="molecule type" value="Genomic_DNA"/>
</dbReference>
<evidence type="ECO:0000313" key="2">
    <source>
        <dbReference type="EMBL" id="KIM99693.1"/>
    </source>
</evidence>
<evidence type="ECO:0000256" key="1">
    <source>
        <dbReference type="SAM" id="MobiDB-lite"/>
    </source>
</evidence>
<feature type="region of interest" description="Disordered" evidence="1">
    <location>
        <begin position="453"/>
        <end position="506"/>
    </location>
</feature>
<name>A0A0C3CL47_OIDMZ</name>
<evidence type="ECO:0008006" key="4">
    <source>
        <dbReference type="Google" id="ProtNLM"/>
    </source>
</evidence>
<feature type="compositionally biased region" description="Low complexity" evidence="1">
    <location>
        <begin position="43"/>
        <end position="57"/>
    </location>
</feature>
<protein>
    <recommendedName>
        <fullName evidence="4">C2H2-type domain-containing protein</fullName>
    </recommendedName>
</protein>
<dbReference type="OrthoDB" id="3521097at2759"/>
<sequence>MVQTHLSVISHSSTEQLVLRLPSCLYPDDRGPNSDMMVRKRSQASSSSVTTASSSKRSAAQLSEKDFALLVNYDHDFGCRPLHTGQLCAVGSQFAGQLYQSVPHDAAIPDDVTANQPDISLGNKLVDAHQRGKDIPPCDSFSRRQGQPYNTAKTLNSSPQIHQGPIQPRMDEKLAPSVAFANPTCGDDPVHLTPAPTEHVIPSSSLPDHEGLSRPSLGLEGTGMLSSLRSQVPRKRQRVKSGYSINDGDEEIGSDDNYYITSKLPAHTGDDCTRGYACPFFKRDPVRYMDCLTRKLTRIRDVKQHIERRHTQPRFSCPVCYGNFSSAQDRDDHIRSRCCVPRSPIAIDSLDGVSRETLKLLKSRVSRTLAREQWYGVWDTIFSGVTRPESPYLDSTIEEIIGIIRNLWEREAVQILSNFPKRKQIQSRDNADATQLISELLRDLQVHSRKVIREETPAESPSSALSNHRDRAQTNHELSAPSSRETSVPFQFPSNSGAGNDLLVPSQQGRSRVPFVSELPGSSSCFQAGELPTVQGNYFDTEMYEDDMPGFDYSFGSDIVPYHLASIQAQANFASNIPQSFQLGSIPYQTNLSLRSDREDYGDYYTPVSF</sequence>
<feature type="compositionally biased region" description="Polar residues" evidence="1">
    <location>
        <begin position="143"/>
        <end position="161"/>
    </location>
</feature>